<dbReference type="InterPro" id="IPR016130">
    <property type="entry name" value="Tyr_Pase_AS"/>
</dbReference>
<organism evidence="2 3">
    <name type="scientific">Ramularia collo-cygni</name>
    <dbReference type="NCBI Taxonomy" id="112498"/>
    <lineage>
        <taxon>Eukaryota</taxon>
        <taxon>Fungi</taxon>
        <taxon>Dikarya</taxon>
        <taxon>Ascomycota</taxon>
        <taxon>Pezizomycotina</taxon>
        <taxon>Dothideomycetes</taxon>
        <taxon>Dothideomycetidae</taxon>
        <taxon>Mycosphaerellales</taxon>
        <taxon>Mycosphaerellaceae</taxon>
        <taxon>Ramularia</taxon>
    </lineage>
</organism>
<dbReference type="InterPro" id="IPR029021">
    <property type="entry name" value="Prot-tyrosine_phosphatase-like"/>
</dbReference>
<dbReference type="PROSITE" id="PS50056">
    <property type="entry name" value="TYR_PHOSPHATASE_2"/>
    <property type="match status" value="1"/>
</dbReference>
<gene>
    <name evidence="2" type="ORF">RCC_10865</name>
</gene>
<keyword evidence="3" id="KW-1185">Reference proteome</keyword>
<dbReference type="AlphaFoldDB" id="A0A2D3V6V0"/>
<evidence type="ECO:0000313" key="2">
    <source>
        <dbReference type="EMBL" id="CZT25136.1"/>
    </source>
</evidence>
<proteinExistence type="predicted"/>
<dbReference type="STRING" id="112498.A0A2D3V6V0"/>
<name>A0A2D3V6V0_9PEZI</name>
<evidence type="ECO:0000313" key="3">
    <source>
        <dbReference type="Proteomes" id="UP000225277"/>
    </source>
</evidence>
<dbReference type="Proteomes" id="UP000225277">
    <property type="component" value="Unassembled WGS sequence"/>
</dbReference>
<dbReference type="EMBL" id="FJUY01000025">
    <property type="protein sequence ID" value="CZT25136.1"/>
    <property type="molecule type" value="Genomic_DNA"/>
</dbReference>
<dbReference type="PROSITE" id="PS00383">
    <property type="entry name" value="TYR_PHOSPHATASE_1"/>
    <property type="match status" value="1"/>
</dbReference>
<dbReference type="PANTHER" id="PTHR31126">
    <property type="entry name" value="TYROSINE-PROTEIN PHOSPHATASE"/>
    <property type="match status" value="1"/>
</dbReference>
<dbReference type="PANTHER" id="PTHR31126:SF1">
    <property type="entry name" value="TYROSINE SPECIFIC PROTEIN PHOSPHATASES DOMAIN-CONTAINING PROTEIN"/>
    <property type="match status" value="1"/>
</dbReference>
<sequence length="267" mass="29533">MADVLPSPPFVEVPGIYNFRDIGHGQEVRSGLVFRSADPSKATEAGLQKMSQDLGLKVVFDLRSAQEIARDGPEWAGVEVDKTQPFEGVGIKREWVPVFATQDYGPEAVAIRYQYYTSGKEGFVKAYHDILKAAPTAYSTIFRHLAQPNPSPCLVHCTAGKDRTGVLVALLYLLAGVDKDSIAEEYSLTDQGLAPLKPLFIERLLQNPALKGNKEGVMTMVSCKKDNMVATLEMIERDFESPEAYMKKQCGMSDQEIEQLKSNLRQG</sequence>
<dbReference type="InterPro" id="IPR000387">
    <property type="entry name" value="Tyr_Pase_dom"/>
</dbReference>
<feature type="domain" description="Tyrosine specific protein phosphatases" evidence="1">
    <location>
        <begin position="121"/>
        <end position="178"/>
    </location>
</feature>
<dbReference type="SUPFAM" id="SSF52799">
    <property type="entry name" value="(Phosphotyrosine protein) phosphatases II"/>
    <property type="match status" value="1"/>
</dbReference>
<reference evidence="2 3" key="1">
    <citation type="submission" date="2016-03" db="EMBL/GenBank/DDBJ databases">
        <authorList>
            <person name="Ploux O."/>
        </authorList>
    </citation>
    <scope>NUCLEOTIDE SEQUENCE [LARGE SCALE GENOMIC DNA]</scope>
    <source>
        <strain evidence="2 3">URUG2</strain>
    </source>
</reference>
<dbReference type="InterPro" id="IPR026893">
    <property type="entry name" value="Tyr/Ser_Pase_IphP-type"/>
</dbReference>
<evidence type="ECO:0000259" key="1">
    <source>
        <dbReference type="PROSITE" id="PS50056"/>
    </source>
</evidence>
<accession>A0A2D3V6V0</accession>
<dbReference type="GO" id="GO:0004721">
    <property type="term" value="F:phosphoprotein phosphatase activity"/>
    <property type="evidence" value="ECO:0007669"/>
    <property type="project" value="InterPro"/>
</dbReference>
<dbReference type="GeneID" id="35605900"/>
<protein>
    <submittedName>
        <fullName evidence="2">Related to protein-tyrosine phosphatase</fullName>
    </submittedName>
</protein>
<dbReference type="RefSeq" id="XP_023631859.1">
    <property type="nucleotide sequence ID" value="XM_023776091.1"/>
</dbReference>
<dbReference type="Gene3D" id="3.90.190.10">
    <property type="entry name" value="Protein tyrosine phosphatase superfamily"/>
    <property type="match status" value="1"/>
</dbReference>
<dbReference type="OrthoDB" id="449382at2759"/>
<dbReference type="Pfam" id="PF13350">
    <property type="entry name" value="Y_phosphatase3"/>
    <property type="match status" value="1"/>
</dbReference>